<dbReference type="InterPro" id="IPR031915">
    <property type="entry name" value="Clr2_N"/>
</dbReference>
<reference evidence="2 3" key="1">
    <citation type="journal article" date="2014" name="BMC Genomics">
        <title>Genome sequencing of four Aureobasidium pullulans varieties: biotechnological potential, stress tolerance, and description of new species.</title>
        <authorList>
            <person name="Gostin Ar C."/>
            <person name="Ohm R.A."/>
            <person name="Kogej T."/>
            <person name="Sonjak S."/>
            <person name="Turk M."/>
            <person name="Zajc J."/>
            <person name="Zalar P."/>
            <person name="Grube M."/>
            <person name="Sun H."/>
            <person name="Han J."/>
            <person name="Sharma A."/>
            <person name="Chiniquy J."/>
            <person name="Ngan C.Y."/>
            <person name="Lipzen A."/>
            <person name="Barry K."/>
            <person name="Grigoriev I.V."/>
            <person name="Gunde-Cimerman N."/>
        </authorList>
    </citation>
    <scope>NUCLEOTIDE SEQUENCE [LARGE SCALE GENOMIC DNA]</scope>
    <source>
        <strain evidence="2 3">EXF-2481</strain>
    </source>
</reference>
<dbReference type="GeneID" id="25364377"/>
<organism evidence="2 3">
    <name type="scientific">Aureobasidium subglaciale (strain EXF-2481)</name>
    <name type="common">Aureobasidium pullulans var. subglaciale</name>
    <dbReference type="NCBI Taxonomy" id="1043005"/>
    <lineage>
        <taxon>Eukaryota</taxon>
        <taxon>Fungi</taxon>
        <taxon>Dikarya</taxon>
        <taxon>Ascomycota</taxon>
        <taxon>Pezizomycotina</taxon>
        <taxon>Dothideomycetes</taxon>
        <taxon>Dothideomycetidae</taxon>
        <taxon>Dothideales</taxon>
        <taxon>Saccotheciaceae</taxon>
        <taxon>Aureobasidium</taxon>
    </lineage>
</organism>
<dbReference type="AlphaFoldDB" id="A0A074Y7J0"/>
<dbReference type="Proteomes" id="UP000030641">
    <property type="component" value="Unassembled WGS sequence"/>
</dbReference>
<protein>
    <recommendedName>
        <fullName evidence="1">Cryptic loci regulator 2 N-terminal domain-containing protein</fullName>
    </recommendedName>
</protein>
<dbReference type="HOGENOM" id="CLU_1927175_0_0_1"/>
<keyword evidence="3" id="KW-1185">Reference proteome</keyword>
<dbReference type="EMBL" id="KL584765">
    <property type="protein sequence ID" value="KEQ93635.1"/>
    <property type="molecule type" value="Genomic_DNA"/>
</dbReference>
<evidence type="ECO:0000313" key="3">
    <source>
        <dbReference type="Proteomes" id="UP000030641"/>
    </source>
</evidence>
<proteinExistence type="predicted"/>
<dbReference type="OrthoDB" id="438224at2759"/>
<evidence type="ECO:0000313" key="2">
    <source>
        <dbReference type="EMBL" id="KEQ93635.1"/>
    </source>
</evidence>
<gene>
    <name evidence="2" type="ORF">AUEXF2481DRAFT_31202</name>
</gene>
<evidence type="ECO:0000259" key="1">
    <source>
        <dbReference type="Pfam" id="PF16761"/>
    </source>
</evidence>
<dbReference type="Pfam" id="PF16761">
    <property type="entry name" value="Clr2_transil"/>
    <property type="match status" value="1"/>
</dbReference>
<name>A0A074Y7J0_AURSE</name>
<feature type="domain" description="Cryptic loci regulator 2 N-terminal" evidence="1">
    <location>
        <begin position="72"/>
        <end position="130"/>
    </location>
</feature>
<accession>A0A074Y7J0</accession>
<sequence>MSTIKVDLSAPIYPSDGTGIVPNKPNERVEPDDEILRALSHALNRKMREAAKAGIIALRDELGTAEYDFVGNLPSGYTYVRRGRAAPDTRRDIRIYGHPSGGFFESGAKFMPHVVAMMMLYPSYCCCKLCEQMRAIDARA</sequence>
<dbReference type="RefSeq" id="XP_013342026.1">
    <property type="nucleotide sequence ID" value="XM_013486572.1"/>
</dbReference>
<dbReference type="InParanoid" id="A0A074Y7J0"/>